<evidence type="ECO:0000259" key="2">
    <source>
        <dbReference type="PROSITE" id="PS50141"/>
    </source>
</evidence>
<evidence type="ECO:0000256" key="1">
    <source>
        <dbReference type="SAM" id="MobiDB-lite"/>
    </source>
</evidence>
<dbReference type="InterPro" id="IPR002466">
    <property type="entry name" value="A_deamin"/>
</dbReference>
<feature type="region of interest" description="Disordered" evidence="1">
    <location>
        <begin position="1"/>
        <end position="27"/>
    </location>
</feature>
<dbReference type="Pfam" id="PF02137">
    <property type="entry name" value="A_deamin"/>
    <property type="match status" value="1"/>
</dbReference>
<feature type="domain" description="A to I editase" evidence="2">
    <location>
        <begin position="83"/>
        <end position="389"/>
    </location>
</feature>
<evidence type="ECO:0000313" key="4">
    <source>
        <dbReference type="Proteomes" id="UP001181693"/>
    </source>
</evidence>
<reference evidence="3" key="1">
    <citation type="thesis" date="2020" institute="ProQuest LLC" country="789 East Eisenhower Parkway, Ann Arbor, MI, USA">
        <title>Comparative Genomics and Chromosome Evolution.</title>
        <authorList>
            <person name="Mudd A.B."/>
        </authorList>
    </citation>
    <scope>NUCLEOTIDE SEQUENCE</scope>
    <source>
        <strain evidence="3">1538</strain>
        <tissue evidence="3">Blood</tissue>
    </source>
</reference>
<dbReference type="AlphaFoldDB" id="A0AAV2ZZF8"/>
<dbReference type="GO" id="GO:0005737">
    <property type="term" value="C:cytoplasm"/>
    <property type="evidence" value="ECO:0007669"/>
    <property type="project" value="TreeGrafter"/>
</dbReference>
<dbReference type="EMBL" id="DYDO01000007">
    <property type="protein sequence ID" value="DBA20710.1"/>
    <property type="molecule type" value="Genomic_DNA"/>
</dbReference>
<organism evidence="3 4">
    <name type="scientific">Pyxicephalus adspersus</name>
    <name type="common">African bullfrog</name>
    <dbReference type="NCBI Taxonomy" id="30357"/>
    <lineage>
        <taxon>Eukaryota</taxon>
        <taxon>Metazoa</taxon>
        <taxon>Chordata</taxon>
        <taxon>Craniata</taxon>
        <taxon>Vertebrata</taxon>
        <taxon>Euteleostomi</taxon>
        <taxon>Amphibia</taxon>
        <taxon>Batrachia</taxon>
        <taxon>Anura</taxon>
        <taxon>Neobatrachia</taxon>
        <taxon>Ranoidea</taxon>
        <taxon>Pyxicephalidae</taxon>
        <taxon>Pyxicephalinae</taxon>
        <taxon>Pyxicephalus</taxon>
    </lineage>
</organism>
<dbReference type="PANTHER" id="PTHR10910:SF106">
    <property type="entry name" value="ADENOSINE DEAMINASE DOMAIN-CONTAINING PROTEIN 2"/>
    <property type="match status" value="1"/>
</dbReference>
<gene>
    <name evidence="3" type="ORF">GDO54_017461</name>
</gene>
<name>A0AAV2ZZF8_PYXAD</name>
<evidence type="ECO:0000313" key="3">
    <source>
        <dbReference type="EMBL" id="DBA20710.1"/>
    </source>
</evidence>
<dbReference type="PROSITE" id="PS50141">
    <property type="entry name" value="A_DEAMIN_EDITASE"/>
    <property type="match status" value="1"/>
</dbReference>
<dbReference type="GO" id="GO:0003726">
    <property type="term" value="F:double-stranded RNA adenosine deaminase activity"/>
    <property type="evidence" value="ECO:0007669"/>
    <property type="project" value="TreeGrafter"/>
</dbReference>
<protein>
    <recommendedName>
        <fullName evidence="2">A to I editase domain-containing protein</fullName>
    </recommendedName>
</protein>
<comment type="caution">
    <text evidence="3">The sequence shown here is derived from an EMBL/GenBank/DDBJ whole genome shotgun (WGS) entry which is preliminary data.</text>
</comment>
<keyword evidence="4" id="KW-1185">Reference proteome</keyword>
<dbReference type="GO" id="GO:0003725">
    <property type="term" value="F:double-stranded RNA binding"/>
    <property type="evidence" value="ECO:0007669"/>
    <property type="project" value="TreeGrafter"/>
</dbReference>
<dbReference type="Proteomes" id="UP001181693">
    <property type="component" value="Unassembled WGS sequence"/>
</dbReference>
<dbReference type="GO" id="GO:0006382">
    <property type="term" value="P:adenosine to inosine editing"/>
    <property type="evidence" value="ECO:0007669"/>
    <property type="project" value="TreeGrafter"/>
</dbReference>
<proteinExistence type="predicted"/>
<sequence>MESPPSTTRPSHSTPAVDPEESEDDEENIITHEQRCAAVTYNTFYHLLSDCDYYKHRTNLAAFIIGKDESGEQIDGDTYQVVALGTGVTCYQDWQEYQGLLVHDCHALVAARRALLRYLYKEINMYHSNLDEAREKSIFCPSQQSQSLVLKPNIFLHLYLSCMPETASPSCPSWAAQSSVPLSIYTKGSLHLLSDCPPSVAAARVCSMSGIDKLLKWSVLGVQGALLSQIMEPLYITSIVIGASEQNKEFLSNALVERLQPSPDLSLFLQYKVHTPYLFFGPESNINLPPPVHSTHSLNWSKGDQNVEILDGSTGKPVENDSTSASCPGSRICKAAMLMYYIGVQRLVGKEQLQDSYYHAKASSDQYQRVKALLSSHLNTLGYGMWPHKLCVDRFKANTWKDPDGESCVRFQCDLC</sequence>
<dbReference type="GO" id="GO:0008251">
    <property type="term" value="F:tRNA-specific adenosine deaminase activity"/>
    <property type="evidence" value="ECO:0007669"/>
    <property type="project" value="TreeGrafter"/>
</dbReference>
<dbReference type="GO" id="GO:0005730">
    <property type="term" value="C:nucleolus"/>
    <property type="evidence" value="ECO:0007669"/>
    <property type="project" value="TreeGrafter"/>
</dbReference>
<feature type="compositionally biased region" description="Low complexity" evidence="1">
    <location>
        <begin position="1"/>
        <end position="15"/>
    </location>
</feature>
<dbReference type="GO" id="GO:0006396">
    <property type="term" value="P:RNA processing"/>
    <property type="evidence" value="ECO:0007669"/>
    <property type="project" value="InterPro"/>
</dbReference>
<accession>A0AAV2ZZF8</accession>
<dbReference type="PANTHER" id="PTHR10910">
    <property type="entry name" value="EUKARYOTE SPECIFIC DSRNA BINDING PROTEIN"/>
    <property type="match status" value="1"/>
</dbReference>
<dbReference type="SMART" id="SM00552">
    <property type="entry name" value="ADEAMc"/>
    <property type="match status" value="1"/>
</dbReference>
<feature type="compositionally biased region" description="Acidic residues" evidence="1">
    <location>
        <begin position="18"/>
        <end position="27"/>
    </location>
</feature>